<dbReference type="PROSITE" id="PS51206">
    <property type="entry name" value="SF3_HELICASE_1"/>
    <property type="match status" value="1"/>
</dbReference>
<dbReference type="InterPro" id="IPR014820">
    <property type="entry name" value="PriCT_1"/>
</dbReference>
<dbReference type="Proteomes" id="UP000235093">
    <property type="component" value="Unassembled WGS sequence"/>
</dbReference>
<evidence type="ECO:0000256" key="1">
    <source>
        <dbReference type="ARBA" id="ARBA00022741"/>
    </source>
</evidence>
<dbReference type="InterPro" id="IPR014015">
    <property type="entry name" value="Helicase_SF3_DNA-vir"/>
</dbReference>
<keyword evidence="3" id="KW-0067">ATP-binding</keyword>
<comment type="caution">
    <text evidence="5">The sequence shown here is derived from an EMBL/GenBank/DDBJ whole genome shotgun (WGS) entry which is preliminary data.</text>
</comment>
<dbReference type="Gene3D" id="3.40.50.300">
    <property type="entry name" value="P-loop containing nucleotide triphosphate hydrolases"/>
    <property type="match status" value="1"/>
</dbReference>
<protein>
    <submittedName>
        <fullName evidence="5">DNA primase</fullName>
    </submittedName>
</protein>
<evidence type="ECO:0000313" key="6">
    <source>
        <dbReference type="Proteomes" id="UP000235093"/>
    </source>
</evidence>
<dbReference type="PANTHER" id="PTHR35372:SF2">
    <property type="entry name" value="SF3 HELICASE DOMAIN-CONTAINING PROTEIN"/>
    <property type="match status" value="1"/>
</dbReference>
<dbReference type="Pfam" id="PF08706">
    <property type="entry name" value="D5_N"/>
    <property type="match status" value="1"/>
</dbReference>
<reference evidence="5 6" key="1">
    <citation type="journal article" date="2017" name="Genome Med.">
        <title>A novel Ruminococcus gnavus clade enriched in inflammatory bowel disease patients.</title>
        <authorList>
            <person name="Hall A.B."/>
            <person name="Yassour M."/>
            <person name="Sauk J."/>
            <person name="Garner A."/>
            <person name="Jiang X."/>
            <person name="Arthur T."/>
            <person name="Lagoudas G.K."/>
            <person name="Vatanen T."/>
            <person name="Fornelos N."/>
            <person name="Wilson R."/>
            <person name="Bertha M."/>
            <person name="Cohen M."/>
            <person name="Garber J."/>
            <person name="Khalili H."/>
            <person name="Gevers D."/>
            <person name="Ananthakrishnan A.N."/>
            <person name="Kugathasan S."/>
            <person name="Lander E.S."/>
            <person name="Blainey P."/>
            <person name="Vlamakis H."/>
            <person name="Xavier R.J."/>
            <person name="Huttenhower C."/>
        </authorList>
    </citation>
    <scope>NUCLEOTIDE SEQUENCE [LARGE SCALE GENOMIC DNA]</scope>
    <source>
        <strain evidence="5 6">RJX1125</strain>
    </source>
</reference>
<dbReference type="InterPro" id="IPR014818">
    <property type="entry name" value="Phage/plasmid_primase_P4_C"/>
</dbReference>
<evidence type="ECO:0000313" key="5">
    <source>
        <dbReference type="EMBL" id="PLT74637.1"/>
    </source>
</evidence>
<dbReference type="EMBL" id="NIHT01000013">
    <property type="protein sequence ID" value="PLT74637.1"/>
    <property type="molecule type" value="Genomic_DNA"/>
</dbReference>
<dbReference type="GO" id="GO:0005524">
    <property type="term" value="F:ATP binding"/>
    <property type="evidence" value="ECO:0007669"/>
    <property type="project" value="UniProtKB-KW"/>
</dbReference>
<organism evidence="5 6">
    <name type="scientific">Mediterraneibacter gnavus</name>
    <name type="common">Ruminococcus gnavus</name>
    <dbReference type="NCBI Taxonomy" id="33038"/>
    <lineage>
        <taxon>Bacteria</taxon>
        <taxon>Bacillati</taxon>
        <taxon>Bacillota</taxon>
        <taxon>Clostridia</taxon>
        <taxon>Lachnospirales</taxon>
        <taxon>Lachnospiraceae</taxon>
        <taxon>Mediterraneibacter</taxon>
    </lineage>
</organism>
<dbReference type="NCBIfam" id="TIGR01613">
    <property type="entry name" value="primase_Cterm"/>
    <property type="match status" value="1"/>
</dbReference>
<dbReference type="GO" id="GO:0016787">
    <property type="term" value="F:hydrolase activity"/>
    <property type="evidence" value="ECO:0007669"/>
    <property type="project" value="UniProtKB-KW"/>
</dbReference>
<evidence type="ECO:0000256" key="2">
    <source>
        <dbReference type="ARBA" id="ARBA00022801"/>
    </source>
</evidence>
<dbReference type="InterPro" id="IPR027417">
    <property type="entry name" value="P-loop_NTPase"/>
</dbReference>
<name>A0A2N5PHP5_MEDGN</name>
<dbReference type="InterPro" id="IPR045455">
    <property type="entry name" value="NrS-1_pol-like_helicase"/>
</dbReference>
<dbReference type="RefSeq" id="WP_101884038.1">
    <property type="nucleotide sequence ID" value="NZ_NIHT01000013.1"/>
</dbReference>
<evidence type="ECO:0000256" key="3">
    <source>
        <dbReference type="ARBA" id="ARBA00022840"/>
    </source>
</evidence>
<dbReference type="InterPro" id="IPR006500">
    <property type="entry name" value="Helicase_put_C_phage/plasmid"/>
</dbReference>
<sequence length="754" mass="84896">MELLIFTANQTGNKKNCYYPNRVVAKNAAELQKAVMMDHVCAEYRNDYRSNANFMQSVVVVMDCDNDHSELPGDWMTPDKLKALLPTVAFAIAPSRNNMKEKDGKPARPRFHVYFFIHAITDSSKYAALKRAIWKRFPFFDGNALDAGRFIYGADAGECIWHDGGTLIDDIVTVEESEHGSYDSGVIPAGMRNSTLSRFAGRVVVRYGATDKAYQIFREEAMKCDPPLDEEELGVIWNSATKFAKKVQEQEDYVSPEEYEDDFAPDSLKPSDYSDIGQAKVLTREYGNELRFSTATDYLRFNGEYWVESKQQAVGAMEEFLDLQLQDALDAEGCAMKGMVALGFDEDAVRKGGKKFEELLTEDEEKAAYAVYQAAVTYVKFVMKRRDMKYVVSALQAAKPMLEVQPSDLDRNEFLLNTPNATYYLPDGLSGMKAHDAADLITKSTLVSPGDDGRQLWEEALDLFFCGDKELIEYVQKIVGLSAIGKVYVESMIIVYGDGRNGKSTFWNSISRVLGTYSGSMSADALTVGCKRNVKPEMAELKGKRLIIAAELEEGMRLNTSVIKQLCSTDEISAEKKYKDPFRFIPSHTLVLYTNHLPRVGANDDGTWRRLVVIPFNARIEGKSDVKNYTDYLVKNAGPAIMAWIIEGAQKAIQQKYKFDVPACMDAAIKAYRENNDWLGAFLDECCELDSSYTQKSGDFYSAYRAYCTRCGEYARSTTDFYSAIDSIGLTRKKMKKGVFIKGVRLKEEEDFLD</sequence>
<dbReference type="PANTHER" id="PTHR35372">
    <property type="entry name" value="ATP BINDING PROTEIN-RELATED"/>
    <property type="match status" value="1"/>
</dbReference>
<dbReference type="AlphaFoldDB" id="A0A2N5PHP5"/>
<evidence type="ECO:0000259" key="4">
    <source>
        <dbReference type="PROSITE" id="PS51206"/>
    </source>
</evidence>
<proteinExistence type="predicted"/>
<dbReference type="SMART" id="SM00885">
    <property type="entry name" value="D5_N"/>
    <property type="match status" value="1"/>
</dbReference>
<feature type="domain" description="SF3 helicase" evidence="4">
    <location>
        <begin position="470"/>
        <end position="629"/>
    </location>
</feature>
<dbReference type="Pfam" id="PF19263">
    <property type="entry name" value="DUF5906"/>
    <property type="match status" value="1"/>
</dbReference>
<dbReference type="SMART" id="SM00942">
    <property type="entry name" value="PriCT_1"/>
    <property type="match status" value="1"/>
</dbReference>
<accession>A0A2N5PHP5</accession>
<gene>
    <name evidence="5" type="ORF">CDL23_09410</name>
</gene>
<keyword evidence="1" id="KW-0547">Nucleotide-binding</keyword>
<keyword evidence="2" id="KW-0378">Hydrolase</keyword>
<dbReference type="InterPro" id="IPR051620">
    <property type="entry name" value="ORF904-like_C"/>
</dbReference>
<dbReference type="SUPFAM" id="SSF52540">
    <property type="entry name" value="P-loop containing nucleoside triphosphate hydrolases"/>
    <property type="match status" value="1"/>
</dbReference>